<dbReference type="GO" id="GO:0008270">
    <property type="term" value="F:zinc ion binding"/>
    <property type="evidence" value="ECO:0007669"/>
    <property type="project" value="InterPro"/>
</dbReference>
<keyword evidence="2" id="KW-0862">Zinc</keyword>
<organism evidence="4 5">
    <name type="scientific">Enhygromyxa salina</name>
    <dbReference type="NCBI Taxonomy" id="215803"/>
    <lineage>
        <taxon>Bacteria</taxon>
        <taxon>Pseudomonadati</taxon>
        <taxon>Myxococcota</taxon>
        <taxon>Polyangia</taxon>
        <taxon>Nannocystales</taxon>
        <taxon>Nannocystaceae</taxon>
        <taxon>Enhygromyxa</taxon>
    </lineage>
</organism>
<dbReference type="PANTHER" id="PTHR45726">
    <property type="entry name" value="LEUKOTRIENE A-4 HYDROLASE"/>
    <property type="match status" value="1"/>
</dbReference>
<dbReference type="PANTHER" id="PTHR45726:SF3">
    <property type="entry name" value="LEUKOTRIENE A-4 HYDROLASE"/>
    <property type="match status" value="1"/>
</dbReference>
<comment type="cofactor">
    <cofactor evidence="2">
        <name>Zn(2+)</name>
        <dbReference type="ChEBI" id="CHEBI:29105"/>
    </cofactor>
    <text evidence="2">Binds 1 zinc ion per subunit.</text>
</comment>
<reference evidence="4 5" key="1">
    <citation type="submission" date="2014-12" db="EMBL/GenBank/DDBJ databases">
        <title>Genome assembly of Enhygromyxa salina DSM 15201.</title>
        <authorList>
            <person name="Sharma G."/>
            <person name="Subramanian S."/>
        </authorList>
    </citation>
    <scope>NUCLEOTIDE SEQUENCE [LARGE SCALE GENOMIC DNA]</scope>
    <source>
        <strain evidence="4 5">DSM 15201</strain>
    </source>
</reference>
<evidence type="ECO:0000259" key="3">
    <source>
        <dbReference type="Pfam" id="PF01433"/>
    </source>
</evidence>
<evidence type="ECO:0000313" key="5">
    <source>
        <dbReference type="Proteomes" id="UP000031599"/>
    </source>
</evidence>
<keyword evidence="2" id="KW-0479">Metal-binding</keyword>
<evidence type="ECO:0000256" key="1">
    <source>
        <dbReference type="PIRSR" id="PIRSR634015-1"/>
    </source>
</evidence>
<accession>A0A0C1ZMW7</accession>
<evidence type="ECO:0000256" key="2">
    <source>
        <dbReference type="PIRSR" id="PIRSR634015-3"/>
    </source>
</evidence>
<proteinExistence type="predicted"/>
<dbReference type="SUPFAM" id="SSF55486">
    <property type="entry name" value="Metalloproteases ('zincins'), catalytic domain"/>
    <property type="match status" value="1"/>
</dbReference>
<dbReference type="InterPro" id="IPR014782">
    <property type="entry name" value="Peptidase_M1_dom"/>
</dbReference>
<dbReference type="InterPro" id="IPR027268">
    <property type="entry name" value="Peptidase_M4/M1_CTD_sf"/>
</dbReference>
<dbReference type="GO" id="GO:0008237">
    <property type="term" value="F:metallopeptidase activity"/>
    <property type="evidence" value="ECO:0007669"/>
    <property type="project" value="InterPro"/>
</dbReference>
<dbReference type="Gene3D" id="1.10.390.10">
    <property type="entry name" value="Neutral Protease Domain 2"/>
    <property type="match status" value="1"/>
</dbReference>
<sequence length="394" mass="42983">MDLQVDVGGRRAIAELSFEPGAAGASCGFVADLELARVDHAGAKLPFRRDGDTLHLALPASSTLEQVRVEYVIPDVDLRLGWLANGSTLVWPDGCGRVFPCHPQPADGLTFQLELTGVPEGLTAVYPRQVQTQTPAYVVAWAVDEFTRIDLGATEAGTQIAAWVRPGEEAAAREGTATLRAGFEFFEQTYGAYAFGPEAGSVIVDWRGQAYGGMEHHPYWHVDVTELADQEVHLHEAAHGWFGDGVRIRCWEDFILSEGTTSYLSARAVEATSGPEAASRTWADFRDRLDRLQSGPHSKLAWFDGCNEHDVIADGLFRNAYMRGAFFLRAVEARVGRESLDAALRAVYQRHVGAAPAGVADLLTEIHTQSGYDPRPCANAWLRSETLPLSLDSC</sequence>
<keyword evidence="4" id="KW-0645">Protease</keyword>
<dbReference type="Pfam" id="PF01433">
    <property type="entry name" value="Peptidase_M1"/>
    <property type="match status" value="1"/>
</dbReference>
<keyword evidence="4" id="KW-0378">Hydrolase</keyword>
<dbReference type="EMBL" id="JMCC02000009">
    <property type="protein sequence ID" value="KIG18784.1"/>
    <property type="molecule type" value="Genomic_DNA"/>
</dbReference>
<comment type="caution">
    <text evidence="4">The sequence shown here is derived from an EMBL/GenBank/DDBJ whole genome shotgun (WGS) entry which is preliminary data.</text>
</comment>
<feature type="binding site" evidence="2">
    <location>
        <position position="235"/>
    </location>
    <ligand>
        <name>Zn(2+)</name>
        <dbReference type="ChEBI" id="CHEBI:29105"/>
        <note>catalytic</note>
    </ligand>
</feature>
<dbReference type="GO" id="GO:0004177">
    <property type="term" value="F:aminopeptidase activity"/>
    <property type="evidence" value="ECO:0007669"/>
    <property type="project" value="UniProtKB-KW"/>
</dbReference>
<feature type="active site" description="Proton acceptor" evidence="1">
    <location>
        <position position="236"/>
    </location>
</feature>
<dbReference type="InterPro" id="IPR034015">
    <property type="entry name" value="M1_LTA4H"/>
</dbReference>
<name>A0A0C1ZMW7_9BACT</name>
<feature type="domain" description="Peptidase M1 membrane alanine aminopeptidase" evidence="3">
    <location>
        <begin position="230"/>
        <end position="371"/>
    </location>
</feature>
<gene>
    <name evidence="4" type="ORF">DB30_07799</name>
</gene>
<feature type="binding site" evidence="2">
    <location>
        <position position="239"/>
    </location>
    <ligand>
        <name>Zn(2+)</name>
        <dbReference type="ChEBI" id="CHEBI:29105"/>
        <note>catalytic</note>
    </ligand>
</feature>
<dbReference type="Proteomes" id="UP000031599">
    <property type="component" value="Unassembled WGS sequence"/>
</dbReference>
<evidence type="ECO:0000313" key="4">
    <source>
        <dbReference type="EMBL" id="KIG18784.1"/>
    </source>
</evidence>
<protein>
    <submittedName>
        <fullName evidence="4">Membrane alanine aminopeptidase N</fullName>
    </submittedName>
</protein>
<feature type="active site" description="Proton donor" evidence="1">
    <location>
        <position position="321"/>
    </location>
</feature>
<dbReference type="AlphaFoldDB" id="A0A0C1ZMW7"/>
<feature type="binding site" evidence="2">
    <location>
        <position position="258"/>
    </location>
    <ligand>
        <name>Zn(2+)</name>
        <dbReference type="ChEBI" id="CHEBI:29105"/>
        <note>catalytic</note>
    </ligand>
</feature>
<keyword evidence="4" id="KW-0031">Aminopeptidase</keyword>